<reference evidence="2" key="2">
    <citation type="submission" date="2020-09" db="EMBL/GenBank/DDBJ databases">
        <authorList>
            <person name="Sun Q."/>
            <person name="Kim S."/>
        </authorList>
    </citation>
    <scope>NUCLEOTIDE SEQUENCE</scope>
    <source>
        <strain evidence="2">KCTC 12870</strain>
    </source>
</reference>
<protein>
    <submittedName>
        <fullName evidence="2">Peptide synthase</fullName>
    </submittedName>
</protein>
<accession>A0A8J3DDH3</accession>
<evidence type="ECO:0000313" key="3">
    <source>
        <dbReference type="Proteomes" id="UP000642829"/>
    </source>
</evidence>
<name>A0A8J3DDH3_9BACT</name>
<evidence type="ECO:0000259" key="1">
    <source>
        <dbReference type="Pfam" id="PF00501"/>
    </source>
</evidence>
<dbReference type="InterPro" id="IPR020845">
    <property type="entry name" value="AMP-binding_CS"/>
</dbReference>
<dbReference type="PROSITE" id="PS00455">
    <property type="entry name" value="AMP_BINDING"/>
    <property type="match status" value="1"/>
</dbReference>
<comment type="caution">
    <text evidence="2">The sequence shown here is derived from an EMBL/GenBank/DDBJ whole genome shotgun (WGS) entry which is preliminary data.</text>
</comment>
<dbReference type="InterPro" id="IPR000873">
    <property type="entry name" value="AMP-dep_synth/lig_dom"/>
</dbReference>
<dbReference type="PANTHER" id="PTHR43767:SF1">
    <property type="entry name" value="NONRIBOSOMAL PEPTIDE SYNTHASE PES1 (EUROFUNG)-RELATED"/>
    <property type="match status" value="1"/>
</dbReference>
<proteinExistence type="predicted"/>
<dbReference type="NCBIfam" id="NF006754">
    <property type="entry name" value="PRK09274.1"/>
    <property type="match status" value="1"/>
</dbReference>
<organism evidence="2 3">
    <name type="scientific">Cerasicoccus arenae</name>
    <dbReference type="NCBI Taxonomy" id="424488"/>
    <lineage>
        <taxon>Bacteria</taxon>
        <taxon>Pseudomonadati</taxon>
        <taxon>Verrucomicrobiota</taxon>
        <taxon>Opitutia</taxon>
        <taxon>Puniceicoccales</taxon>
        <taxon>Cerasicoccaceae</taxon>
        <taxon>Cerasicoccus</taxon>
    </lineage>
</organism>
<keyword evidence="3" id="KW-1185">Reference proteome</keyword>
<gene>
    <name evidence="2" type="ORF">GCM10007047_25850</name>
</gene>
<reference evidence="2" key="1">
    <citation type="journal article" date="2014" name="Int. J. Syst. Evol. Microbiol.">
        <title>Complete genome sequence of Corynebacterium casei LMG S-19264T (=DSM 44701T), isolated from a smear-ripened cheese.</title>
        <authorList>
            <consortium name="US DOE Joint Genome Institute (JGI-PGF)"/>
            <person name="Walter F."/>
            <person name="Albersmeier A."/>
            <person name="Kalinowski J."/>
            <person name="Ruckert C."/>
        </authorList>
    </citation>
    <scope>NUCLEOTIDE SEQUENCE</scope>
    <source>
        <strain evidence="2">KCTC 12870</strain>
    </source>
</reference>
<dbReference type="PANTHER" id="PTHR43767">
    <property type="entry name" value="LONG-CHAIN-FATTY-ACID--COA LIGASE"/>
    <property type="match status" value="1"/>
</dbReference>
<dbReference type="Proteomes" id="UP000642829">
    <property type="component" value="Unassembled WGS sequence"/>
</dbReference>
<dbReference type="SUPFAM" id="SSF56801">
    <property type="entry name" value="Acetyl-CoA synthetase-like"/>
    <property type="match status" value="1"/>
</dbReference>
<dbReference type="InterPro" id="IPR050237">
    <property type="entry name" value="ATP-dep_AMP-bd_enzyme"/>
</dbReference>
<evidence type="ECO:0000313" key="2">
    <source>
        <dbReference type="EMBL" id="GHC07481.1"/>
    </source>
</evidence>
<feature type="domain" description="AMP-dependent synthetase/ligase" evidence="1">
    <location>
        <begin position="20"/>
        <end position="398"/>
    </location>
</feature>
<sequence length="553" mass="59801">MGETADSTSPISNVARFLPEAAARQPDFPALRVPIRSGKRLEYDTLTFAQLETLACAAAQVFAAKGIARGTRVLLMVKPGRDLILSVFALFKMGAVPVVIDPGMGRKHFLACVRRTQPEALVGIPLAQILGRVYWRHFGSLRTRVTVGTKGFARQLDALGKASFEPAPTTADELAAILFTSGSTGPPKGVRYEHGMFEAQVRMIRAQYGIQRGGVDLPMLPVFALFNPALGLTTVVPEMNPSRPATVDPKKIVQAILQNQVTNSFGSPVLWNKIVGYCEEKNLTLPSIRCLLMAGAAAPPPLIRRLKALLPNGEIHTPYGATEVLPVASISGTEILRDAQPLTEQGRGVCVGRLLPEVSAKIIAISDEPIAQLTDVVEQLTGAIGEILVTGPSVTKAYDALPEATAKAKITAQPTSPTIWHRMGDLGYFDAEGRLWFCGRMAERVETSAGPLYTECVEAIFNKHPRVFRSALVGLGERPNQRPCVVVEPLPGAWPQDTAAQSAFTAELSELAASSPLTSAIAEFRFWKKFPVDVRHNAKIHRLELARSVIEIS</sequence>
<dbReference type="EMBL" id="BMXG01000017">
    <property type="protein sequence ID" value="GHC07481.1"/>
    <property type="molecule type" value="Genomic_DNA"/>
</dbReference>
<dbReference type="Gene3D" id="3.40.50.12780">
    <property type="entry name" value="N-terminal domain of ligase-like"/>
    <property type="match status" value="1"/>
</dbReference>
<dbReference type="InterPro" id="IPR042099">
    <property type="entry name" value="ANL_N_sf"/>
</dbReference>
<dbReference type="AlphaFoldDB" id="A0A8J3DDH3"/>
<dbReference type="RefSeq" id="WP_189515869.1">
    <property type="nucleotide sequence ID" value="NZ_BMXG01000017.1"/>
</dbReference>
<dbReference type="Pfam" id="PF00501">
    <property type="entry name" value="AMP-binding"/>
    <property type="match status" value="1"/>
</dbReference>